<evidence type="ECO:0000256" key="5">
    <source>
        <dbReference type="ARBA" id="ARBA00023028"/>
    </source>
</evidence>
<accession>A0ABM1B181</accession>
<keyword evidence="6 8" id="KW-0040">ANK repeat</keyword>
<dbReference type="Pfam" id="PF12796">
    <property type="entry name" value="Ank_2"/>
    <property type="match status" value="2"/>
</dbReference>
<dbReference type="SMART" id="SM00248">
    <property type="entry name" value="ANK"/>
    <property type="match status" value="6"/>
</dbReference>
<dbReference type="RefSeq" id="XP_013772695.1">
    <property type="nucleotide sequence ID" value="XM_013917241.2"/>
</dbReference>
<keyword evidence="3" id="KW-1052">Target cell membrane</keyword>
<dbReference type="PROSITE" id="PS50088">
    <property type="entry name" value="ANK_REPEAT"/>
    <property type="match status" value="3"/>
</dbReference>
<dbReference type="InterPro" id="IPR002110">
    <property type="entry name" value="Ankyrin_rpt"/>
</dbReference>
<dbReference type="GeneID" id="106457793"/>
<feature type="repeat" description="ANK" evidence="8">
    <location>
        <begin position="314"/>
        <end position="346"/>
    </location>
</feature>
<reference evidence="11" key="1">
    <citation type="submission" date="2025-08" db="UniProtKB">
        <authorList>
            <consortium name="RefSeq"/>
        </authorList>
    </citation>
    <scope>IDENTIFICATION</scope>
    <source>
        <tissue evidence="11">Muscle</tissue>
    </source>
</reference>
<evidence type="ECO:0000256" key="4">
    <source>
        <dbReference type="ARBA" id="ARBA00022737"/>
    </source>
</evidence>
<feature type="repeat" description="ANK" evidence="8">
    <location>
        <begin position="227"/>
        <end position="259"/>
    </location>
</feature>
<dbReference type="SUPFAM" id="SSF48403">
    <property type="entry name" value="Ankyrin repeat"/>
    <property type="match status" value="1"/>
</dbReference>
<dbReference type="InterPro" id="IPR051070">
    <property type="entry name" value="NF-kappa-B_inhibitor"/>
</dbReference>
<keyword evidence="4" id="KW-0677">Repeat</keyword>
<protein>
    <submittedName>
        <fullName evidence="11">NF-kappa-B inhibitor cactus-like</fullName>
    </submittedName>
</protein>
<gene>
    <name evidence="11" type="primary">LOC106457793</name>
</gene>
<comment type="subcellular location">
    <subcellularLocation>
        <location evidence="1">Target cell membrane</location>
    </subcellularLocation>
</comment>
<keyword evidence="5" id="KW-0528">Neurotoxin</keyword>
<keyword evidence="7" id="KW-0472">Membrane</keyword>
<evidence type="ECO:0000256" key="6">
    <source>
        <dbReference type="ARBA" id="ARBA00023043"/>
    </source>
</evidence>
<keyword evidence="2" id="KW-0268">Exocytosis</keyword>
<keyword evidence="5" id="KW-0800">Toxin</keyword>
<feature type="compositionally biased region" description="Acidic residues" evidence="9">
    <location>
        <begin position="423"/>
        <end position="433"/>
    </location>
</feature>
<evidence type="ECO:0000313" key="10">
    <source>
        <dbReference type="Proteomes" id="UP000694941"/>
    </source>
</evidence>
<organism evidence="10 11">
    <name type="scientific">Limulus polyphemus</name>
    <name type="common">Atlantic horseshoe crab</name>
    <dbReference type="NCBI Taxonomy" id="6850"/>
    <lineage>
        <taxon>Eukaryota</taxon>
        <taxon>Metazoa</taxon>
        <taxon>Ecdysozoa</taxon>
        <taxon>Arthropoda</taxon>
        <taxon>Chelicerata</taxon>
        <taxon>Merostomata</taxon>
        <taxon>Xiphosura</taxon>
        <taxon>Limulidae</taxon>
        <taxon>Limulus</taxon>
    </lineage>
</organism>
<feature type="region of interest" description="Disordered" evidence="9">
    <location>
        <begin position="1"/>
        <end position="23"/>
    </location>
</feature>
<dbReference type="Gene3D" id="1.25.40.20">
    <property type="entry name" value="Ankyrin repeat-containing domain"/>
    <property type="match status" value="1"/>
</dbReference>
<dbReference type="InterPro" id="IPR036770">
    <property type="entry name" value="Ankyrin_rpt-contain_sf"/>
</dbReference>
<evidence type="ECO:0000256" key="8">
    <source>
        <dbReference type="PROSITE-ProRule" id="PRU00023"/>
    </source>
</evidence>
<proteinExistence type="predicted"/>
<evidence type="ECO:0000256" key="2">
    <source>
        <dbReference type="ARBA" id="ARBA00022483"/>
    </source>
</evidence>
<feature type="compositionally biased region" description="Basic and acidic residues" evidence="9">
    <location>
        <begin position="413"/>
        <end position="422"/>
    </location>
</feature>
<keyword evidence="7" id="KW-1053">Target membrane</keyword>
<sequence length="439" mass="49088">MRKSKEVKVSSEKEKGSVPHEKQGIHVRSEGTLSVVSSHAHHSCQKEYKTGYKRTLVSNKVLCDENECLSSISYEPVFDSGYSSTSFQSSSSILQGDNTFFDSGMSIGTSELSLHFPDHEYFIDSDFKKESGTKCEDVDVCTKFDSGLGIELVSDVDNALYSREKTTLTPHLSETVVEDFQWQSAFQQDQDGDTLLHLAIVQETVEISFALIRFAMHPDMLDIFNHLSQTPLHLAVLTGQYRVVRRLIVAGATVDMRDRHGNTAFHIACERGDMECLRALTTPVTENEVIEANLQYPVDLQYLTPDFLEHRNYEGQTCLHLAVQQGHMDVIRYLVQCDADVNGKEGKSGRTSLHLAVEAQRDDLVQFLLNTCHADVNIQNYAGHSPLHVAWSMYQLAPTCSKLKNTVIILKNHGGEPRRPPESDIDSDSDSSGDEVRAV</sequence>
<dbReference type="PANTHER" id="PTHR46680">
    <property type="entry name" value="NF-KAPPA-B INHIBITOR ALPHA"/>
    <property type="match status" value="1"/>
</dbReference>
<dbReference type="PANTHER" id="PTHR46680:SF3">
    <property type="entry name" value="NF-KAPPA-B INHIBITOR CACTUS"/>
    <property type="match status" value="1"/>
</dbReference>
<dbReference type="PROSITE" id="PS50297">
    <property type="entry name" value="ANK_REP_REGION"/>
    <property type="match status" value="3"/>
</dbReference>
<evidence type="ECO:0000256" key="7">
    <source>
        <dbReference type="ARBA" id="ARBA00023298"/>
    </source>
</evidence>
<feature type="region of interest" description="Disordered" evidence="9">
    <location>
        <begin position="412"/>
        <end position="439"/>
    </location>
</feature>
<evidence type="ECO:0000256" key="1">
    <source>
        <dbReference type="ARBA" id="ARBA00004175"/>
    </source>
</evidence>
<feature type="repeat" description="ANK" evidence="8">
    <location>
        <begin position="348"/>
        <end position="370"/>
    </location>
</feature>
<dbReference type="Proteomes" id="UP000694941">
    <property type="component" value="Unplaced"/>
</dbReference>
<evidence type="ECO:0000256" key="3">
    <source>
        <dbReference type="ARBA" id="ARBA00022537"/>
    </source>
</evidence>
<keyword evidence="5" id="KW-0638">Presynaptic neurotoxin</keyword>
<name>A0ABM1B181_LIMPO</name>
<evidence type="ECO:0000313" key="11">
    <source>
        <dbReference type="RefSeq" id="XP_013772695.1"/>
    </source>
</evidence>
<keyword evidence="10" id="KW-1185">Reference proteome</keyword>
<evidence type="ECO:0000256" key="9">
    <source>
        <dbReference type="SAM" id="MobiDB-lite"/>
    </source>
</evidence>